<dbReference type="STRING" id="465820.NS263_09820"/>
<proteinExistence type="predicted"/>
<dbReference type="RefSeq" id="WP_058748507.1">
    <property type="nucleotide sequence ID" value="NZ_LDRC01000001.1"/>
</dbReference>
<accession>A0A147DUV0</accession>
<dbReference type="AlphaFoldDB" id="A0A147DUV0"/>
<dbReference type="EMBL" id="LDRC01000001">
    <property type="protein sequence ID" value="KTR54419.1"/>
    <property type="molecule type" value="Genomic_DNA"/>
</dbReference>
<dbReference type="PATRIC" id="fig|465820.4.peg.40"/>
<evidence type="ECO:0008006" key="3">
    <source>
        <dbReference type="Google" id="ProtNLM"/>
    </source>
</evidence>
<name>A0A147DUV0_9MICO</name>
<dbReference type="Proteomes" id="UP000072763">
    <property type="component" value="Unassembled WGS sequence"/>
</dbReference>
<sequence>MSLDDATAAAIEEAVLAAPGVTDLYRAKPTLGSAVESARRIASRAPVTRVVLDDDVLRVVVGTDGSVPARVAARAVHDAALRIAGERGLALGRVDVRIARVG</sequence>
<evidence type="ECO:0000313" key="2">
    <source>
        <dbReference type="Proteomes" id="UP000072763"/>
    </source>
</evidence>
<protein>
    <recommendedName>
        <fullName evidence="3">Asp23/Gls24 family envelope stress response protein</fullName>
    </recommendedName>
</protein>
<comment type="caution">
    <text evidence="1">The sequence shown here is derived from an EMBL/GenBank/DDBJ whole genome shotgun (WGS) entry which is preliminary data.</text>
</comment>
<organism evidence="1 2">
    <name type="scientific">Curtobacterium oceanosedimentum</name>
    <dbReference type="NCBI Taxonomy" id="465820"/>
    <lineage>
        <taxon>Bacteria</taxon>
        <taxon>Bacillati</taxon>
        <taxon>Actinomycetota</taxon>
        <taxon>Actinomycetes</taxon>
        <taxon>Micrococcales</taxon>
        <taxon>Microbacteriaceae</taxon>
        <taxon>Curtobacterium</taxon>
    </lineage>
</organism>
<gene>
    <name evidence="1" type="ORF">NS359_00195</name>
</gene>
<evidence type="ECO:0000313" key="1">
    <source>
        <dbReference type="EMBL" id="KTR54419.1"/>
    </source>
</evidence>
<reference evidence="1 2" key="1">
    <citation type="journal article" date="2016" name="Front. Microbiol.">
        <title>Genomic Resource of Rice Seed Associated Bacteria.</title>
        <authorList>
            <person name="Midha S."/>
            <person name="Bansal K."/>
            <person name="Sharma S."/>
            <person name="Kumar N."/>
            <person name="Patil P.P."/>
            <person name="Chaudhry V."/>
            <person name="Patil P.B."/>
        </authorList>
    </citation>
    <scope>NUCLEOTIDE SEQUENCE [LARGE SCALE GENOMIC DNA]</scope>
    <source>
        <strain evidence="1 2">NS359</strain>
    </source>
</reference>